<dbReference type="Proteomes" id="UP000184139">
    <property type="component" value="Unassembled WGS sequence"/>
</dbReference>
<proteinExistence type="predicted"/>
<keyword evidence="6" id="KW-1185">Reference proteome</keyword>
<evidence type="ECO:0000256" key="2">
    <source>
        <dbReference type="ARBA" id="ARBA00022643"/>
    </source>
</evidence>
<dbReference type="InterPro" id="IPR009158">
    <property type="entry name" value="G3P_DH_GlpB_su"/>
</dbReference>
<evidence type="ECO:0000313" key="6">
    <source>
        <dbReference type="Proteomes" id="UP000184139"/>
    </source>
</evidence>
<dbReference type="RefSeq" id="WP_073373546.1">
    <property type="nucleotide sequence ID" value="NZ_FQXS01000003.1"/>
</dbReference>
<dbReference type="PIRSF" id="PIRSF000141">
    <property type="entry name" value="Anaerobic_G3P_dh"/>
    <property type="match status" value="1"/>
</dbReference>
<dbReference type="InterPro" id="IPR003953">
    <property type="entry name" value="FAD-dep_OxRdtase_2_FAD-bd"/>
</dbReference>
<sequence>MTKERRHVSCQLAVVGTGLAGFAAAVFAGNRALDTALTGNTGALAYTTGYLDLLGAMDGGGPPLDDPWQALQTLQATQPEHPLCRLSPASIHAAFTEFTSFLGSAGLNYSPPGRRNETVLTPVGTLKKTLCVPSTMAPGTTALTDKKPCLVVDFHGLKGFSARQVVANLGGSWPVLSAARLVFPGMEHGEIYPEVMARSLETAATRAHLAELLREVAGDVTTVGLPAILGIHRPDRVRAELEKLSGLRIFEIPTMPPAVPGIRLRELLEQVLPQRGTTLIPQQKIKTLSFEKDAVRLDLADNYGPIVIEAQAVILATGRFLSGGLAADPNGIREPLLDLPVSQPGSRADWFREGYTDRRGHPINRAGLSVDDSCRPLTAEGRPFDRRLFCAGIILANQDWIRSRCGAGVAIASAYRSVEQVRQLLGD</sequence>
<evidence type="ECO:0000256" key="3">
    <source>
        <dbReference type="ARBA" id="ARBA00023002"/>
    </source>
</evidence>
<dbReference type="NCBIfam" id="NF003725">
    <property type="entry name" value="PRK05329.2-4"/>
    <property type="match status" value="1"/>
</dbReference>
<dbReference type="STRING" id="1121409.SAMN02745124_00816"/>
<reference evidence="5 6" key="1">
    <citation type="submission" date="2016-11" db="EMBL/GenBank/DDBJ databases">
        <authorList>
            <person name="Jaros S."/>
            <person name="Januszkiewicz K."/>
            <person name="Wedrychowicz H."/>
        </authorList>
    </citation>
    <scope>NUCLEOTIDE SEQUENCE [LARGE SCALE GENOMIC DNA]</scope>
    <source>
        <strain evidence="5 6">DSM 9705</strain>
    </source>
</reference>
<evidence type="ECO:0000259" key="4">
    <source>
        <dbReference type="Pfam" id="PF00890"/>
    </source>
</evidence>
<organism evidence="5 6">
    <name type="scientific">Desulfofustis glycolicus DSM 9705</name>
    <dbReference type="NCBI Taxonomy" id="1121409"/>
    <lineage>
        <taxon>Bacteria</taxon>
        <taxon>Pseudomonadati</taxon>
        <taxon>Thermodesulfobacteriota</taxon>
        <taxon>Desulfobulbia</taxon>
        <taxon>Desulfobulbales</taxon>
        <taxon>Desulfocapsaceae</taxon>
        <taxon>Desulfofustis</taxon>
    </lineage>
</organism>
<evidence type="ECO:0000313" key="5">
    <source>
        <dbReference type="EMBL" id="SHH52119.1"/>
    </source>
</evidence>
<dbReference type="GO" id="GO:0004368">
    <property type="term" value="F:glycerol-3-phosphate dehydrogenase (quinone) activity"/>
    <property type="evidence" value="ECO:0007669"/>
    <property type="project" value="InterPro"/>
</dbReference>
<dbReference type="AlphaFoldDB" id="A0A1M5TN63"/>
<dbReference type="SUPFAM" id="SSF51905">
    <property type="entry name" value="FAD/NAD(P)-binding domain"/>
    <property type="match status" value="1"/>
</dbReference>
<dbReference type="InterPro" id="IPR036188">
    <property type="entry name" value="FAD/NAD-bd_sf"/>
</dbReference>
<gene>
    <name evidence="5" type="ORF">SAMN02745124_00816</name>
</gene>
<keyword evidence="2" id="KW-0288">FMN</keyword>
<dbReference type="EMBL" id="FQXS01000003">
    <property type="protein sequence ID" value="SHH52119.1"/>
    <property type="molecule type" value="Genomic_DNA"/>
</dbReference>
<keyword evidence="3" id="KW-0560">Oxidoreductase</keyword>
<keyword evidence="1" id="KW-0285">Flavoprotein</keyword>
<feature type="domain" description="FAD-dependent oxidoreductase 2 FAD-binding" evidence="4">
    <location>
        <begin position="13"/>
        <end position="409"/>
    </location>
</feature>
<evidence type="ECO:0000256" key="1">
    <source>
        <dbReference type="ARBA" id="ARBA00022630"/>
    </source>
</evidence>
<dbReference type="GO" id="GO:0009331">
    <property type="term" value="C:glycerol-3-phosphate dehydrogenase (FAD) complex"/>
    <property type="evidence" value="ECO:0007669"/>
    <property type="project" value="InterPro"/>
</dbReference>
<dbReference type="Pfam" id="PF00890">
    <property type="entry name" value="FAD_binding_2"/>
    <property type="match status" value="1"/>
</dbReference>
<name>A0A1M5TN63_9BACT</name>
<protein>
    <submittedName>
        <fullName evidence="5">Glycerol-3-phosphate dehydrogenase subunit B</fullName>
    </submittedName>
</protein>
<dbReference type="OrthoDB" id="140595at2"/>
<dbReference type="NCBIfam" id="TIGR03378">
    <property type="entry name" value="glycerol3P_GlpB"/>
    <property type="match status" value="1"/>
</dbReference>
<accession>A0A1M5TN63</accession>